<protein>
    <recommendedName>
        <fullName evidence="6">Large ribosomal subunit protein uL6</fullName>
    </recommendedName>
</protein>
<dbReference type="InterPro" id="IPR019906">
    <property type="entry name" value="Ribosomal_uL6_bac-type"/>
</dbReference>
<dbReference type="PRINTS" id="PR00059">
    <property type="entry name" value="RIBOSOMALL6"/>
</dbReference>
<keyword evidence="5 6" id="KW-0687">Ribonucleoprotein</keyword>
<dbReference type="HAMAP" id="MF_01365_B">
    <property type="entry name" value="Ribosomal_uL6_B"/>
    <property type="match status" value="1"/>
</dbReference>
<dbReference type="PROSITE" id="PS00525">
    <property type="entry name" value="RIBOSOMAL_L6_1"/>
    <property type="match status" value="1"/>
</dbReference>
<dbReference type="InterPro" id="IPR036789">
    <property type="entry name" value="Ribosomal_uL6-like_a/b-dom_sf"/>
</dbReference>
<evidence type="ECO:0000256" key="5">
    <source>
        <dbReference type="ARBA" id="ARBA00023274"/>
    </source>
</evidence>
<gene>
    <name evidence="6 10" type="primary">rplF</name>
    <name evidence="11" type="ORF">D3868_04490</name>
    <name evidence="10" type="ORF">SIM66_25575</name>
</gene>
<evidence type="ECO:0000256" key="8">
    <source>
        <dbReference type="RuleBase" id="RU003870"/>
    </source>
</evidence>
<keyword evidence="4 6" id="KW-0689">Ribosomal protein</keyword>
<comment type="function">
    <text evidence="6 8">This protein binds to the 23S rRNA, and is important in its secondary structure. It is located near the subunit interface in the base of the L7/L12 stalk, and near the tRNA binding site of the peptidyltransferase center.</text>
</comment>
<dbReference type="Gene3D" id="3.90.930.12">
    <property type="entry name" value="Ribosomal protein L6, alpha-beta domain"/>
    <property type="match status" value="2"/>
</dbReference>
<evidence type="ECO:0000259" key="9">
    <source>
        <dbReference type="Pfam" id="PF00347"/>
    </source>
</evidence>
<dbReference type="GeneID" id="56452590"/>
<dbReference type="EMBL" id="CP032339">
    <property type="protein sequence ID" value="QCO08365.1"/>
    <property type="molecule type" value="Genomic_DNA"/>
</dbReference>
<evidence type="ECO:0000256" key="1">
    <source>
        <dbReference type="ARBA" id="ARBA00009356"/>
    </source>
</evidence>
<dbReference type="Pfam" id="PF00347">
    <property type="entry name" value="Ribosomal_L6"/>
    <property type="match status" value="2"/>
</dbReference>
<dbReference type="PANTHER" id="PTHR11655">
    <property type="entry name" value="60S/50S RIBOSOMAL PROTEIN L6/L9"/>
    <property type="match status" value="1"/>
</dbReference>
<dbReference type="InterPro" id="IPR002358">
    <property type="entry name" value="Ribosomal_uL6_CS"/>
</dbReference>
<dbReference type="EMBL" id="JAWXYC010000004">
    <property type="protein sequence ID" value="MDX5954544.1"/>
    <property type="molecule type" value="Genomic_DNA"/>
</dbReference>
<evidence type="ECO:0000313" key="12">
    <source>
        <dbReference type="Proteomes" id="UP000298774"/>
    </source>
</evidence>
<dbReference type="InterPro" id="IPR020040">
    <property type="entry name" value="Ribosomal_uL6_a/b-dom"/>
</dbReference>
<organism evidence="11 12">
    <name type="scientific">Azospirillum brasilense</name>
    <dbReference type="NCBI Taxonomy" id="192"/>
    <lineage>
        <taxon>Bacteria</taxon>
        <taxon>Pseudomonadati</taxon>
        <taxon>Pseudomonadota</taxon>
        <taxon>Alphaproteobacteria</taxon>
        <taxon>Rhodospirillales</taxon>
        <taxon>Azospirillaceae</taxon>
        <taxon>Azospirillum</taxon>
    </lineage>
</organism>
<reference evidence="11 12" key="1">
    <citation type="submission" date="2018-09" db="EMBL/GenBank/DDBJ databases">
        <title>Whole genome based analysis of evolution and adaptive divergence in Indian and Brazilian strains of Azospirillum brasilense.</title>
        <authorList>
            <person name="Singh C."/>
            <person name="Tripathi A.K."/>
        </authorList>
    </citation>
    <scope>NUCLEOTIDE SEQUENCE [LARGE SCALE GENOMIC DNA]</scope>
    <source>
        <strain evidence="11 12">MTCC4038</strain>
    </source>
</reference>
<dbReference type="Proteomes" id="UP001277471">
    <property type="component" value="Unassembled WGS sequence"/>
</dbReference>
<dbReference type="RefSeq" id="WP_035675040.1">
    <property type="nucleotide sequence ID" value="NZ_CP012914.1"/>
</dbReference>
<dbReference type="GO" id="GO:0002181">
    <property type="term" value="P:cytoplasmic translation"/>
    <property type="evidence" value="ECO:0007669"/>
    <property type="project" value="TreeGrafter"/>
</dbReference>
<dbReference type="PIRSF" id="PIRSF002162">
    <property type="entry name" value="Ribosomal_L6"/>
    <property type="match status" value="1"/>
</dbReference>
<comment type="subunit">
    <text evidence="6">Part of the 50S ribosomal subunit.</text>
</comment>
<keyword evidence="13" id="KW-1185">Reference proteome</keyword>
<feature type="domain" description="Large ribosomal subunit protein uL6 alpha-beta" evidence="9">
    <location>
        <begin position="11"/>
        <end position="82"/>
    </location>
</feature>
<evidence type="ECO:0000256" key="7">
    <source>
        <dbReference type="RuleBase" id="RU003869"/>
    </source>
</evidence>
<feature type="domain" description="Large ribosomal subunit protein uL6 alpha-beta" evidence="9">
    <location>
        <begin position="91"/>
        <end position="164"/>
    </location>
</feature>
<dbReference type="KEGG" id="abf:AMK58_10310"/>
<evidence type="ECO:0000256" key="3">
    <source>
        <dbReference type="ARBA" id="ARBA00022884"/>
    </source>
</evidence>
<dbReference type="FunFam" id="3.90.930.12:FF:000001">
    <property type="entry name" value="50S ribosomal protein L6"/>
    <property type="match status" value="1"/>
</dbReference>
<accession>A0A0P0F780</accession>
<evidence type="ECO:0000313" key="13">
    <source>
        <dbReference type="Proteomes" id="UP001277471"/>
    </source>
</evidence>
<dbReference type="SUPFAM" id="SSF56053">
    <property type="entry name" value="Ribosomal protein L6"/>
    <property type="match status" value="2"/>
</dbReference>
<dbReference type="GO" id="GO:0003735">
    <property type="term" value="F:structural constituent of ribosome"/>
    <property type="evidence" value="ECO:0007669"/>
    <property type="project" value="UniProtKB-UniRule"/>
</dbReference>
<reference evidence="10 13" key="2">
    <citation type="submission" date="2023-11" db="EMBL/GenBank/DDBJ databases">
        <title>MicrobeMod: A computational toolkit for identifying prokaryotic methylation and restriction-modification with nanopore sequencing.</title>
        <authorList>
            <person name="Crits-Christoph A."/>
            <person name="Kang S.C."/>
            <person name="Lee H."/>
            <person name="Ostrov N."/>
        </authorList>
    </citation>
    <scope>NUCLEOTIDE SEQUENCE [LARGE SCALE GENOMIC DNA]</scope>
    <source>
        <strain evidence="10 13">ATCC 29145</strain>
    </source>
</reference>
<evidence type="ECO:0000256" key="4">
    <source>
        <dbReference type="ARBA" id="ARBA00022980"/>
    </source>
</evidence>
<comment type="similarity">
    <text evidence="1 6 7">Belongs to the universal ribosomal protein uL6 family.</text>
</comment>
<evidence type="ECO:0000256" key="6">
    <source>
        <dbReference type="HAMAP-Rule" id="MF_01365"/>
    </source>
</evidence>
<evidence type="ECO:0000256" key="2">
    <source>
        <dbReference type="ARBA" id="ARBA00022730"/>
    </source>
</evidence>
<name>A0A0P0F780_AZOBR</name>
<evidence type="ECO:0000313" key="11">
    <source>
        <dbReference type="EMBL" id="QCO08365.1"/>
    </source>
</evidence>
<dbReference type="NCBIfam" id="TIGR03654">
    <property type="entry name" value="L6_bact"/>
    <property type="match status" value="1"/>
</dbReference>
<keyword evidence="3 6" id="KW-0694">RNA-binding</keyword>
<dbReference type="FunFam" id="3.90.930.12:FF:000002">
    <property type="entry name" value="50S ribosomal protein L6"/>
    <property type="match status" value="1"/>
</dbReference>
<proteinExistence type="inferred from homology"/>
<dbReference type="PANTHER" id="PTHR11655:SF14">
    <property type="entry name" value="LARGE RIBOSOMAL SUBUNIT PROTEIN UL6M"/>
    <property type="match status" value="1"/>
</dbReference>
<dbReference type="InterPro" id="IPR000702">
    <property type="entry name" value="Ribosomal_uL6-like"/>
</dbReference>
<keyword evidence="2 6" id="KW-0699">rRNA-binding</keyword>
<dbReference type="AlphaFoldDB" id="A0A0P0F780"/>
<sequence length="177" mass="19104">MSRIGKHSVPVPAGVDVAVNGQLVTAKGKLGSLSLTLIDDITAKLEDGKVVVAPANDSKRARVMWATSRTLINNMVTGVNQGFTINLEINGVGYRAAVQGKELVMQLGYSHDVKYPIPEGITIKCDKPTAISVSGFDKQKVGQVAAEIRGWKKPEPYKGKGIKYDTETIIRKEGKKK</sequence>
<dbReference type="Proteomes" id="UP000298774">
    <property type="component" value="Chromosome"/>
</dbReference>
<dbReference type="GO" id="GO:0019843">
    <property type="term" value="F:rRNA binding"/>
    <property type="evidence" value="ECO:0007669"/>
    <property type="project" value="UniProtKB-UniRule"/>
</dbReference>
<dbReference type="GO" id="GO:0022625">
    <property type="term" value="C:cytosolic large ribosomal subunit"/>
    <property type="evidence" value="ECO:0007669"/>
    <property type="project" value="UniProtKB-UniRule"/>
</dbReference>
<evidence type="ECO:0000313" key="10">
    <source>
        <dbReference type="EMBL" id="MDX5954544.1"/>
    </source>
</evidence>